<dbReference type="EMBL" id="MPUH01000906">
    <property type="protein sequence ID" value="OMJ72383.1"/>
    <property type="molecule type" value="Genomic_DNA"/>
</dbReference>
<dbReference type="PANTHER" id="PTHR42687:SF1">
    <property type="entry name" value="L-THREONINE 3-DEHYDROGENASE, MITOCHONDRIAL"/>
    <property type="match status" value="1"/>
</dbReference>
<evidence type="ECO:0000313" key="3">
    <source>
        <dbReference type="EMBL" id="OMJ72383.1"/>
    </source>
</evidence>
<sequence>MLFRKFSTKKFLITGASGQIGQKLIPYMYKRYGENSIVVSDLRQVTYQVDTQPSFTHLDVTDKKAFSDYVRQENPSTILHLSALLSATAEKFLDKAFSVNVVGAMNALEIAMENKCSIYIPSTIAVFGPNVPRLNTPDDVVLQPTTVYGIAKVYMELMGNYYHKKFGLDFRSLRYPGAISSDPPGGGTTDYAVEIYFELLKHKKYECFLSKNTMLPMMYMDDLIRGTCDFLDIPSDKLSRRVYNLAAISFTPGELYRTISKYIPDTSITYKPDLRQNYADSWPMSLDDSCARRDWGWRHSYDIDQMTKIMIELISKKLNP</sequence>
<dbReference type="SUPFAM" id="SSF51735">
    <property type="entry name" value="NAD(P)-binding Rossmann-fold domains"/>
    <property type="match status" value="1"/>
</dbReference>
<dbReference type="Proteomes" id="UP000187209">
    <property type="component" value="Unassembled WGS sequence"/>
</dbReference>
<gene>
    <name evidence="3" type="ORF">SteCoe_29198</name>
</gene>
<dbReference type="Gene3D" id="3.40.50.720">
    <property type="entry name" value="NAD(P)-binding Rossmann-like Domain"/>
    <property type="match status" value="1"/>
</dbReference>
<dbReference type="GO" id="GO:0008743">
    <property type="term" value="F:L-threonine 3-dehydrogenase activity"/>
    <property type="evidence" value="ECO:0007669"/>
    <property type="project" value="TreeGrafter"/>
</dbReference>
<dbReference type="OrthoDB" id="16464at2759"/>
<dbReference type="GO" id="GO:0006567">
    <property type="term" value="P:L-threonine catabolic process"/>
    <property type="evidence" value="ECO:0007669"/>
    <property type="project" value="TreeGrafter"/>
</dbReference>
<keyword evidence="4" id="KW-1185">Reference proteome</keyword>
<name>A0A1R2B6F8_9CILI</name>
<accession>A0A1R2B6F8</accession>
<evidence type="ECO:0000259" key="2">
    <source>
        <dbReference type="Pfam" id="PF01370"/>
    </source>
</evidence>
<evidence type="ECO:0000256" key="1">
    <source>
        <dbReference type="ARBA" id="ARBA00007637"/>
    </source>
</evidence>
<dbReference type="InterPro" id="IPR001509">
    <property type="entry name" value="Epimerase_deHydtase"/>
</dbReference>
<evidence type="ECO:0000313" key="4">
    <source>
        <dbReference type="Proteomes" id="UP000187209"/>
    </source>
</evidence>
<comment type="caution">
    <text evidence="3">The sequence shown here is derived from an EMBL/GenBank/DDBJ whole genome shotgun (WGS) entry which is preliminary data.</text>
</comment>
<dbReference type="AlphaFoldDB" id="A0A1R2B6F8"/>
<organism evidence="3 4">
    <name type="scientific">Stentor coeruleus</name>
    <dbReference type="NCBI Taxonomy" id="5963"/>
    <lineage>
        <taxon>Eukaryota</taxon>
        <taxon>Sar</taxon>
        <taxon>Alveolata</taxon>
        <taxon>Ciliophora</taxon>
        <taxon>Postciliodesmatophora</taxon>
        <taxon>Heterotrichea</taxon>
        <taxon>Heterotrichida</taxon>
        <taxon>Stentoridae</taxon>
        <taxon>Stentor</taxon>
    </lineage>
</organism>
<feature type="domain" description="NAD-dependent epimerase/dehydratase" evidence="2">
    <location>
        <begin position="12"/>
        <end position="246"/>
    </location>
</feature>
<proteinExistence type="inferred from homology"/>
<dbReference type="Pfam" id="PF01370">
    <property type="entry name" value="Epimerase"/>
    <property type="match status" value="1"/>
</dbReference>
<dbReference type="PANTHER" id="PTHR42687">
    <property type="entry name" value="L-THREONINE 3-DEHYDROGENASE"/>
    <property type="match status" value="1"/>
</dbReference>
<dbReference type="InterPro" id="IPR051225">
    <property type="entry name" value="NAD(P)_epim/dehydratase"/>
</dbReference>
<protein>
    <recommendedName>
        <fullName evidence="2">NAD-dependent epimerase/dehydratase domain-containing protein</fullName>
    </recommendedName>
</protein>
<dbReference type="InterPro" id="IPR036291">
    <property type="entry name" value="NAD(P)-bd_dom_sf"/>
</dbReference>
<comment type="similarity">
    <text evidence="1">Belongs to the NAD(P)-dependent epimerase/dehydratase family.</text>
</comment>
<reference evidence="3 4" key="1">
    <citation type="submission" date="2016-11" db="EMBL/GenBank/DDBJ databases">
        <title>The macronuclear genome of Stentor coeruleus: a giant cell with tiny introns.</title>
        <authorList>
            <person name="Slabodnick M."/>
            <person name="Ruby J.G."/>
            <person name="Reiff S.B."/>
            <person name="Swart E.C."/>
            <person name="Gosai S."/>
            <person name="Prabakaran S."/>
            <person name="Witkowska E."/>
            <person name="Larue G.E."/>
            <person name="Fisher S."/>
            <person name="Freeman R.M."/>
            <person name="Gunawardena J."/>
            <person name="Chu W."/>
            <person name="Stover N.A."/>
            <person name="Gregory B.D."/>
            <person name="Nowacki M."/>
            <person name="Derisi J."/>
            <person name="Roy S.W."/>
            <person name="Marshall W.F."/>
            <person name="Sood P."/>
        </authorList>
    </citation>
    <scope>NUCLEOTIDE SEQUENCE [LARGE SCALE GENOMIC DNA]</scope>
    <source>
        <strain evidence="3">WM001</strain>
    </source>
</reference>